<dbReference type="Proteomes" id="UP000269721">
    <property type="component" value="Unassembled WGS sequence"/>
</dbReference>
<protein>
    <submittedName>
        <fullName evidence="3">Uncharacterized protein</fullName>
    </submittedName>
</protein>
<dbReference type="EMBL" id="KZ998752">
    <property type="protein sequence ID" value="RKO85781.1"/>
    <property type="molecule type" value="Genomic_DNA"/>
</dbReference>
<feature type="coiled-coil region" evidence="1">
    <location>
        <begin position="466"/>
        <end position="507"/>
    </location>
</feature>
<accession>A0A4P9W0U5</accession>
<evidence type="ECO:0000313" key="3">
    <source>
        <dbReference type="EMBL" id="RKO85781.1"/>
    </source>
</evidence>
<feature type="region of interest" description="Disordered" evidence="2">
    <location>
        <begin position="180"/>
        <end position="255"/>
    </location>
</feature>
<keyword evidence="1" id="KW-0175">Coiled coil</keyword>
<name>A0A4P9W0U5_9FUNG</name>
<organism evidence="3 4">
    <name type="scientific">Blyttiomyces helicus</name>
    <dbReference type="NCBI Taxonomy" id="388810"/>
    <lineage>
        <taxon>Eukaryota</taxon>
        <taxon>Fungi</taxon>
        <taxon>Fungi incertae sedis</taxon>
        <taxon>Chytridiomycota</taxon>
        <taxon>Chytridiomycota incertae sedis</taxon>
        <taxon>Chytridiomycetes</taxon>
        <taxon>Chytridiomycetes incertae sedis</taxon>
        <taxon>Blyttiomyces</taxon>
    </lineage>
</organism>
<sequence>MTLRLAAMEARAGDLTKNIASIQHALRNPEIERVRNLEGQQHLQSPSPYYQRFYLDLIEPFKSSGGSGPGKGGILGSVEGGGQGKAVIMCGKVRESIGADGVHYDRSPAFIRVEKQPLRPSPLDCTTDLREKVNSQTRVCPLPLATLASPDFRQELKPVVDRCFRQRLFSLQGDPCSSAIGEPPARLTYATGGRSRCGTPSARRTHPDEKHQNCLGCPASKPEEETPQMEYADGGSVADSPHDASQNFSRRRKRDDPQPLDIWLEALQSMDVETEISDPKFSIISITLAVSQPRSSLLIDPQRNFMGIEPNRKQLDNKWQLLRMEMDTYADQRKQSGDKAVIKEPLYWDKYKAAIRAANECALPTILTADPQNATTPPIPPTANASASDSTQLKARDAHRNLTPKSTSNIHTVPESSKKKLTQSLRSFAPNGLSQRSSNGGDRLEVSLHHISHPSPIPHYENAHLLLERERRAARMKMQIETQERQIEAQKTQIDVQQAQIDAHKTRIFSLEESLDLGLQDIHQSLEGQGDLSHMKMRRADLNWRLAAMEAQAEDLTKNLDSMQRAFQDPAFERAWPHCRGTATSAAVPIAISS</sequence>
<reference evidence="4" key="1">
    <citation type="journal article" date="2018" name="Nat. Microbiol.">
        <title>Leveraging single-cell genomics to expand the fungal tree of life.</title>
        <authorList>
            <person name="Ahrendt S.R."/>
            <person name="Quandt C.A."/>
            <person name="Ciobanu D."/>
            <person name="Clum A."/>
            <person name="Salamov A."/>
            <person name="Andreopoulos B."/>
            <person name="Cheng J.F."/>
            <person name="Woyke T."/>
            <person name="Pelin A."/>
            <person name="Henrissat B."/>
            <person name="Reynolds N.K."/>
            <person name="Benny G.L."/>
            <person name="Smith M.E."/>
            <person name="James T.Y."/>
            <person name="Grigoriev I.V."/>
        </authorList>
    </citation>
    <scope>NUCLEOTIDE SEQUENCE [LARGE SCALE GENOMIC DNA]</scope>
</reference>
<feature type="region of interest" description="Disordered" evidence="2">
    <location>
        <begin position="372"/>
        <end position="420"/>
    </location>
</feature>
<feature type="non-terminal residue" evidence="3">
    <location>
        <position position="594"/>
    </location>
</feature>
<feature type="coiled-coil region" evidence="1">
    <location>
        <begin position="539"/>
        <end position="566"/>
    </location>
</feature>
<evidence type="ECO:0000256" key="1">
    <source>
        <dbReference type="SAM" id="Coils"/>
    </source>
</evidence>
<evidence type="ECO:0000313" key="4">
    <source>
        <dbReference type="Proteomes" id="UP000269721"/>
    </source>
</evidence>
<feature type="compositionally biased region" description="Polar residues" evidence="2">
    <location>
        <begin position="403"/>
        <end position="415"/>
    </location>
</feature>
<gene>
    <name evidence="3" type="ORF">BDK51DRAFT_32152</name>
</gene>
<dbReference type="AlphaFoldDB" id="A0A4P9W0U5"/>
<proteinExistence type="predicted"/>
<keyword evidence="4" id="KW-1185">Reference proteome</keyword>
<evidence type="ECO:0000256" key="2">
    <source>
        <dbReference type="SAM" id="MobiDB-lite"/>
    </source>
</evidence>